<accession>A0A1I3V6S9</accession>
<dbReference type="AlphaFoldDB" id="A0A1I3V6S9"/>
<evidence type="ECO:0000313" key="1">
    <source>
        <dbReference type="EMBL" id="SFJ90995.1"/>
    </source>
</evidence>
<sequence>MCVLAAGDAYLVQVDAPHAGALVAQVQVQQVAKSLDPALLLLVRDFDIVAIGRSGIAWRSPRLAVDDLRVLAADSRGIHCTGYFLGDRTETVTVDPMTGEVIDGRRLKGTGPGPGPA</sequence>
<dbReference type="Proteomes" id="UP000199025">
    <property type="component" value="Unassembled WGS sequence"/>
</dbReference>
<organism evidence="1 2">
    <name type="scientific">Amycolatopsis sacchari</name>
    <dbReference type="NCBI Taxonomy" id="115433"/>
    <lineage>
        <taxon>Bacteria</taxon>
        <taxon>Bacillati</taxon>
        <taxon>Actinomycetota</taxon>
        <taxon>Actinomycetes</taxon>
        <taxon>Pseudonocardiales</taxon>
        <taxon>Pseudonocardiaceae</taxon>
        <taxon>Amycolatopsis</taxon>
    </lineage>
</organism>
<reference evidence="1 2" key="1">
    <citation type="submission" date="2016-10" db="EMBL/GenBank/DDBJ databases">
        <authorList>
            <person name="de Groot N.N."/>
        </authorList>
    </citation>
    <scope>NUCLEOTIDE SEQUENCE [LARGE SCALE GENOMIC DNA]</scope>
    <source>
        <strain evidence="1 2">DSM 44468</strain>
    </source>
</reference>
<protein>
    <submittedName>
        <fullName evidence="1">Uncharacterized protein</fullName>
    </submittedName>
</protein>
<dbReference type="EMBL" id="FORP01000010">
    <property type="protein sequence ID" value="SFJ90995.1"/>
    <property type="molecule type" value="Genomic_DNA"/>
</dbReference>
<gene>
    <name evidence="1" type="ORF">SAMN05421835_110169</name>
</gene>
<name>A0A1I3V6S9_9PSEU</name>
<proteinExistence type="predicted"/>
<keyword evidence="2" id="KW-1185">Reference proteome</keyword>
<evidence type="ECO:0000313" key="2">
    <source>
        <dbReference type="Proteomes" id="UP000199025"/>
    </source>
</evidence>